<feature type="region of interest" description="Disordered" evidence="1">
    <location>
        <begin position="292"/>
        <end position="312"/>
    </location>
</feature>
<evidence type="ECO:0000256" key="1">
    <source>
        <dbReference type="SAM" id="MobiDB-lite"/>
    </source>
</evidence>
<keyword evidence="3" id="KW-1185">Reference proteome</keyword>
<evidence type="ECO:0000313" key="2">
    <source>
        <dbReference type="EMBL" id="VDK73565.1"/>
    </source>
</evidence>
<dbReference type="OrthoDB" id="5859931at2759"/>
<reference evidence="2 3" key="1">
    <citation type="submission" date="2018-08" db="EMBL/GenBank/DDBJ databases">
        <authorList>
            <person name="Laetsch R D."/>
            <person name="Stevens L."/>
            <person name="Kumar S."/>
            <person name="Blaxter L. M."/>
        </authorList>
    </citation>
    <scope>NUCLEOTIDE SEQUENCE [LARGE SCALE GENOMIC DNA]</scope>
</reference>
<proteinExistence type="predicted"/>
<gene>
    <name evidence="2" type="ORF">NLS_LOCUS2164</name>
</gene>
<feature type="region of interest" description="Disordered" evidence="1">
    <location>
        <begin position="243"/>
        <end position="264"/>
    </location>
</feature>
<dbReference type="Proteomes" id="UP000277928">
    <property type="component" value="Unassembled WGS sequence"/>
</dbReference>
<dbReference type="EMBL" id="UYRX01000093">
    <property type="protein sequence ID" value="VDK73565.1"/>
    <property type="molecule type" value="Genomic_DNA"/>
</dbReference>
<dbReference type="AlphaFoldDB" id="A0A3P6SZT4"/>
<accession>A0A3P6SZT4</accession>
<name>A0A3P6SZT4_LITSI</name>
<organism evidence="2 3">
    <name type="scientific">Litomosoides sigmodontis</name>
    <name type="common">Filarial nematode worm</name>
    <dbReference type="NCBI Taxonomy" id="42156"/>
    <lineage>
        <taxon>Eukaryota</taxon>
        <taxon>Metazoa</taxon>
        <taxon>Ecdysozoa</taxon>
        <taxon>Nematoda</taxon>
        <taxon>Chromadorea</taxon>
        <taxon>Rhabditida</taxon>
        <taxon>Spirurina</taxon>
        <taxon>Spiruromorpha</taxon>
        <taxon>Filarioidea</taxon>
        <taxon>Onchocercidae</taxon>
        <taxon>Litomosoides</taxon>
    </lineage>
</organism>
<dbReference type="STRING" id="42156.A0A3P6SZT4"/>
<evidence type="ECO:0000313" key="3">
    <source>
        <dbReference type="Proteomes" id="UP000277928"/>
    </source>
</evidence>
<protein>
    <submittedName>
        <fullName evidence="2">Uncharacterized protein</fullName>
    </submittedName>
</protein>
<sequence>MYCCDICYYLSTDVRKYFLEKKAEKLRGKTGSLSEHRREYMDRVQEEPIEMNQFCGDYDDEKIFKSERIASNCDHNPTSVVHKKLSGQYSDVCCEQQQHGISETTSSSVCSVLSTENVAVMSGNVDGGDSDDDENDEFYDASSDFNDAPLSSPAASTLVDTDTDNIISSAVALQNDSREKIILNGSSLAAVSECVEPSVEYIANNINLLSSNGSRYETRQIRQVNTARVPPMIAQNVRSSFLDKSKSPHGLAKSQSPSTQPDLKDIKSIVERQEAELRQELSRLKSSVQGEITSKTLPSNARKSQVQSTRSGTISLASSRSIEFSANGAKLSAVTCSSPIFHTSRLPTPVRKSHGRSLIPTPRASTLSKSYFFKDPAIRDITGGSTPSLVLSPQHVYDGTHSECGGISHNEQRWSDECF</sequence>